<accession>A0A8J2UCE0</accession>
<dbReference type="InterPro" id="IPR020449">
    <property type="entry name" value="Tscrpt_reg_AraC-type_HTH"/>
</dbReference>
<dbReference type="InterPro" id="IPR018060">
    <property type="entry name" value="HTH_AraC"/>
</dbReference>
<dbReference type="Pfam" id="PF22200">
    <property type="entry name" value="ExsA_N"/>
    <property type="match status" value="1"/>
</dbReference>
<evidence type="ECO:0000256" key="3">
    <source>
        <dbReference type="ARBA" id="ARBA00023163"/>
    </source>
</evidence>
<dbReference type="PRINTS" id="PR00032">
    <property type="entry name" value="HTHARAC"/>
</dbReference>
<dbReference type="InterPro" id="IPR050204">
    <property type="entry name" value="AraC_XylS_family_regulators"/>
</dbReference>
<dbReference type="PANTHER" id="PTHR46796:SF13">
    <property type="entry name" value="HTH-TYPE TRANSCRIPTIONAL ACTIVATOR RHAS"/>
    <property type="match status" value="1"/>
</dbReference>
<sequence>MVISHKKLDLWGRTLIETISIKPPYRLSVKFPQQACFIYYKRGKTLINSPTEQVEVRSDESVILNCGTYFANLLEYPDGDFYEILVFHLHSEMLQKLYRQEFPTFLKKDVGSPFMQKIASQEVIKKFVENLYFYFENPALINDDILELKVKELILILLQTRNATSIKELLQGLFTPHEVSLKEIVQRHLYSNTSVKDLAELSNMTLATFNRRFYALFDDTPANYIKLKRLERAKELLQVSTLSISEIAFQTGFNDVPHFSRSFKQQFGITPASSRQPDKKQRSR</sequence>
<dbReference type="EMBL" id="BMJC01000002">
    <property type="protein sequence ID" value="GGA96200.1"/>
    <property type="molecule type" value="Genomic_DNA"/>
</dbReference>
<evidence type="ECO:0000256" key="1">
    <source>
        <dbReference type="ARBA" id="ARBA00023015"/>
    </source>
</evidence>
<dbReference type="PROSITE" id="PS01124">
    <property type="entry name" value="HTH_ARAC_FAMILY_2"/>
    <property type="match status" value="1"/>
</dbReference>
<dbReference type="GO" id="GO:0003700">
    <property type="term" value="F:DNA-binding transcription factor activity"/>
    <property type="evidence" value="ECO:0007669"/>
    <property type="project" value="InterPro"/>
</dbReference>
<proteinExistence type="predicted"/>
<protein>
    <recommendedName>
        <fullName evidence="4">HTH araC/xylS-type domain-containing protein</fullName>
    </recommendedName>
</protein>
<dbReference type="SMART" id="SM00342">
    <property type="entry name" value="HTH_ARAC"/>
    <property type="match status" value="1"/>
</dbReference>
<feature type="domain" description="HTH araC/xylS-type" evidence="4">
    <location>
        <begin position="179"/>
        <end position="277"/>
    </location>
</feature>
<keyword evidence="6" id="KW-1185">Reference proteome</keyword>
<evidence type="ECO:0000256" key="2">
    <source>
        <dbReference type="ARBA" id="ARBA00023125"/>
    </source>
</evidence>
<evidence type="ECO:0000259" key="4">
    <source>
        <dbReference type="PROSITE" id="PS01124"/>
    </source>
</evidence>
<keyword evidence="2" id="KW-0238">DNA-binding</keyword>
<dbReference type="InterPro" id="IPR054015">
    <property type="entry name" value="ExsA-like_N"/>
</dbReference>
<keyword evidence="1" id="KW-0805">Transcription regulation</keyword>
<organism evidence="5 6">
    <name type="scientific">Puia dinghuensis</name>
    <dbReference type="NCBI Taxonomy" id="1792502"/>
    <lineage>
        <taxon>Bacteria</taxon>
        <taxon>Pseudomonadati</taxon>
        <taxon>Bacteroidota</taxon>
        <taxon>Chitinophagia</taxon>
        <taxon>Chitinophagales</taxon>
        <taxon>Chitinophagaceae</taxon>
        <taxon>Puia</taxon>
    </lineage>
</organism>
<dbReference type="PANTHER" id="PTHR46796">
    <property type="entry name" value="HTH-TYPE TRANSCRIPTIONAL ACTIVATOR RHAS-RELATED"/>
    <property type="match status" value="1"/>
</dbReference>
<name>A0A8J2UCE0_9BACT</name>
<comment type="caution">
    <text evidence="5">The sequence shown here is derived from an EMBL/GenBank/DDBJ whole genome shotgun (WGS) entry which is preliminary data.</text>
</comment>
<dbReference type="PROSITE" id="PS00041">
    <property type="entry name" value="HTH_ARAC_FAMILY_1"/>
    <property type="match status" value="1"/>
</dbReference>
<dbReference type="InterPro" id="IPR009057">
    <property type="entry name" value="Homeodomain-like_sf"/>
</dbReference>
<dbReference type="Proteomes" id="UP000607559">
    <property type="component" value="Unassembled WGS sequence"/>
</dbReference>
<reference evidence="5" key="2">
    <citation type="submission" date="2020-09" db="EMBL/GenBank/DDBJ databases">
        <authorList>
            <person name="Sun Q."/>
            <person name="Zhou Y."/>
        </authorList>
    </citation>
    <scope>NUCLEOTIDE SEQUENCE</scope>
    <source>
        <strain evidence="5">CGMCC 1.15448</strain>
    </source>
</reference>
<dbReference type="InterPro" id="IPR018062">
    <property type="entry name" value="HTH_AraC-typ_CS"/>
</dbReference>
<keyword evidence="3" id="KW-0804">Transcription</keyword>
<evidence type="ECO:0000313" key="5">
    <source>
        <dbReference type="EMBL" id="GGA96200.1"/>
    </source>
</evidence>
<dbReference type="AlphaFoldDB" id="A0A8J2UCE0"/>
<dbReference type="SUPFAM" id="SSF46689">
    <property type="entry name" value="Homeodomain-like"/>
    <property type="match status" value="2"/>
</dbReference>
<dbReference type="GO" id="GO:0043565">
    <property type="term" value="F:sequence-specific DNA binding"/>
    <property type="evidence" value="ECO:0007669"/>
    <property type="project" value="InterPro"/>
</dbReference>
<evidence type="ECO:0000313" key="6">
    <source>
        <dbReference type="Proteomes" id="UP000607559"/>
    </source>
</evidence>
<dbReference type="Pfam" id="PF12833">
    <property type="entry name" value="HTH_18"/>
    <property type="match status" value="1"/>
</dbReference>
<dbReference type="Gene3D" id="1.10.10.60">
    <property type="entry name" value="Homeodomain-like"/>
    <property type="match status" value="1"/>
</dbReference>
<reference evidence="5" key="1">
    <citation type="journal article" date="2014" name="Int. J. Syst. Evol. Microbiol.">
        <title>Complete genome sequence of Corynebacterium casei LMG S-19264T (=DSM 44701T), isolated from a smear-ripened cheese.</title>
        <authorList>
            <consortium name="US DOE Joint Genome Institute (JGI-PGF)"/>
            <person name="Walter F."/>
            <person name="Albersmeier A."/>
            <person name="Kalinowski J."/>
            <person name="Ruckert C."/>
        </authorList>
    </citation>
    <scope>NUCLEOTIDE SEQUENCE</scope>
    <source>
        <strain evidence="5">CGMCC 1.15448</strain>
    </source>
</reference>
<gene>
    <name evidence="5" type="ORF">GCM10011511_19370</name>
</gene>
<dbReference type="RefSeq" id="WP_188930997.1">
    <property type="nucleotide sequence ID" value="NZ_BMJC01000002.1"/>
</dbReference>